<accession>A0A1G7D8X4</accession>
<evidence type="ECO:0000313" key="1">
    <source>
        <dbReference type="EMBL" id="SDE47440.1"/>
    </source>
</evidence>
<dbReference type="NCBIfam" id="TIGR03373">
    <property type="entry name" value="VI_minor_4"/>
    <property type="match status" value="1"/>
</dbReference>
<dbReference type="OrthoDB" id="9801841at2"/>
<organism evidence="1 2">
    <name type="scientific">Paracoccus isoporae</name>
    <dbReference type="NCBI Taxonomy" id="591205"/>
    <lineage>
        <taxon>Bacteria</taxon>
        <taxon>Pseudomonadati</taxon>
        <taxon>Pseudomonadota</taxon>
        <taxon>Alphaproteobacteria</taxon>
        <taxon>Rhodobacterales</taxon>
        <taxon>Paracoccaceae</taxon>
        <taxon>Paracoccus</taxon>
    </lineage>
</organism>
<gene>
    <name evidence="1" type="ORF">SAMN05421538_10712</name>
</gene>
<protein>
    <submittedName>
        <fullName evidence="1">Type VI secretion system protein ImpM</fullName>
    </submittedName>
</protein>
<dbReference type="Pfam" id="PF09867">
    <property type="entry name" value="TagF_N"/>
    <property type="match status" value="1"/>
</dbReference>
<keyword evidence="2" id="KW-1185">Reference proteome</keyword>
<dbReference type="InterPro" id="IPR038225">
    <property type="entry name" value="TagF_sf"/>
</dbReference>
<dbReference type="EMBL" id="FNAH01000007">
    <property type="protein sequence ID" value="SDE47440.1"/>
    <property type="molecule type" value="Genomic_DNA"/>
</dbReference>
<reference evidence="1 2" key="1">
    <citation type="submission" date="2016-10" db="EMBL/GenBank/DDBJ databases">
        <authorList>
            <person name="de Groot N.N."/>
        </authorList>
    </citation>
    <scope>NUCLEOTIDE SEQUENCE [LARGE SCALE GENOMIC DNA]</scope>
    <source>
        <strain evidence="1 2">DSM 22220</strain>
    </source>
</reference>
<dbReference type="RefSeq" id="WP_090524010.1">
    <property type="nucleotide sequence ID" value="NZ_FNAH01000007.1"/>
</dbReference>
<sequence length="158" mass="16591">MATGFFGKLPTRGDFVARALPPGARPVLDRWLTRHLATWAGHPEHWPETGFRAVIAHGQGVLALLILPSRDGTGRAFPLAAVAAAPSVGTDQVEAWAAQALSVLREACAGVLDADELAEALSRCTLDSAGSGLDAPLLWQSGQAPDIPEIVLGRREQG</sequence>
<evidence type="ECO:0000313" key="2">
    <source>
        <dbReference type="Proteomes" id="UP000199344"/>
    </source>
</evidence>
<dbReference type="AlphaFoldDB" id="A0A1G7D8X4"/>
<dbReference type="STRING" id="591205.SAMN05421538_10712"/>
<dbReference type="Gene3D" id="3.40.1730.10">
    <property type="entry name" value="pa0076 domain"/>
    <property type="match status" value="1"/>
</dbReference>
<dbReference type="InterPro" id="IPR017748">
    <property type="entry name" value="TagF"/>
</dbReference>
<dbReference type="Proteomes" id="UP000199344">
    <property type="component" value="Unassembled WGS sequence"/>
</dbReference>
<proteinExistence type="predicted"/>
<name>A0A1G7D8X4_9RHOB</name>